<evidence type="ECO:0000256" key="4">
    <source>
        <dbReference type="ARBA" id="ARBA00023274"/>
    </source>
</evidence>
<keyword evidence="1" id="KW-0699">rRNA-binding</keyword>
<dbReference type="SMART" id="SM01374">
    <property type="entry name" value="Ribosomal_L14"/>
    <property type="match status" value="1"/>
</dbReference>
<protein>
    <submittedName>
        <fullName evidence="5">50S ribosomal protein L14</fullName>
    </submittedName>
</protein>
<keyword evidence="4" id="KW-0687">Ribonucleoprotein</keyword>
<dbReference type="InterPro" id="IPR036853">
    <property type="entry name" value="Ribosomal_uL14_sf"/>
</dbReference>
<dbReference type="PANTHER" id="PTHR11761:SF3">
    <property type="entry name" value="LARGE RIBOSOMAL SUBUNIT PROTEIN UL14M"/>
    <property type="match status" value="1"/>
</dbReference>
<dbReference type="Pfam" id="PF00238">
    <property type="entry name" value="Ribosomal_L14"/>
    <property type="match status" value="1"/>
</dbReference>
<dbReference type="PROSITE" id="PS00049">
    <property type="entry name" value="RIBOSOMAL_L14"/>
    <property type="match status" value="1"/>
</dbReference>
<keyword evidence="3 5" id="KW-0689">Ribosomal protein</keyword>
<evidence type="ECO:0000256" key="3">
    <source>
        <dbReference type="ARBA" id="ARBA00022980"/>
    </source>
</evidence>
<dbReference type="NCBIfam" id="TIGR01067">
    <property type="entry name" value="rplN_bact"/>
    <property type="match status" value="1"/>
</dbReference>
<dbReference type="GO" id="GO:0003735">
    <property type="term" value="F:structural constituent of ribosome"/>
    <property type="evidence" value="ECO:0007669"/>
    <property type="project" value="InterPro"/>
</dbReference>
<dbReference type="Gene3D" id="2.40.150.20">
    <property type="entry name" value="Ribosomal protein L14"/>
    <property type="match status" value="1"/>
</dbReference>
<dbReference type="InterPro" id="IPR019972">
    <property type="entry name" value="Ribosomal_uL14_CS"/>
</dbReference>
<dbReference type="SUPFAM" id="SSF50193">
    <property type="entry name" value="Ribosomal protein L14"/>
    <property type="match status" value="1"/>
</dbReference>
<sequence>MIQQQTILNVGDNTGAKKVMCIRVLGGSYRKYAYIGDVIVCAVKDASPGGVVQKGEVVKAVVVRTRKGTRRPDGSYIRFDENAAVLIKDDKSPRGTRIFGPVARELRDKDYMKIVSLAPEVL</sequence>
<dbReference type="InterPro" id="IPR005745">
    <property type="entry name" value="Ribosomal_uL14_bac-type"/>
</dbReference>
<evidence type="ECO:0000313" key="5">
    <source>
        <dbReference type="EMBL" id="MPL97166.1"/>
    </source>
</evidence>
<gene>
    <name evidence="5" type="primary">rplN_16</name>
    <name evidence="5" type="ORF">SDC9_43354</name>
</gene>
<evidence type="ECO:0000256" key="2">
    <source>
        <dbReference type="ARBA" id="ARBA00022884"/>
    </source>
</evidence>
<dbReference type="HAMAP" id="MF_01367">
    <property type="entry name" value="Ribosomal_uL14"/>
    <property type="match status" value="1"/>
</dbReference>
<dbReference type="CDD" id="cd00337">
    <property type="entry name" value="Ribosomal_uL14"/>
    <property type="match status" value="1"/>
</dbReference>
<dbReference type="FunFam" id="2.40.150.20:FF:000001">
    <property type="entry name" value="50S ribosomal protein L14"/>
    <property type="match status" value="1"/>
</dbReference>
<comment type="caution">
    <text evidence="5">The sequence shown here is derived from an EMBL/GenBank/DDBJ whole genome shotgun (WGS) entry which is preliminary data.</text>
</comment>
<keyword evidence="2" id="KW-0694">RNA-binding</keyword>
<dbReference type="AlphaFoldDB" id="A0A644W0Y4"/>
<proteinExistence type="inferred from homology"/>
<name>A0A644W0Y4_9ZZZZ</name>
<dbReference type="GO" id="GO:0022625">
    <property type="term" value="C:cytosolic large ribosomal subunit"/>
    <property type="evidence" value="ECO:0007669"/>
    <property type="project" value="TreeGrafter"/>
</dbReference>
<evidence type="ECO:0000256" key="1">
    <source>
        <dbReference type="ARBA" id="ARBA00022730"/>
    </source>
</evidence>
<organism evidence="5">
    <name type="scientific">bioreactor metagenome</name>
    <dbReference type="NCBI Taxonomy" id="1076179"/>
    <lineage>
        <taxon>unclassified sequences</taxon>
        <taxon>metagenomes</taxon>
        <taxon>ecological metagenomes</taxon>
    </lineage>
</organism>
<dbReference type="GO" id="GO:0070180">
    <property type="term" value="F:large ribosomal subunit rRNA binding"/>
    <property type="evidence" value="ECO:0007669"/>
    <property type="project" value="TreeGrafter"/>
</dbReference>
<dbReference type="GO" id="GO:0006412">
    <property type="term" value="P:translation"/>
    <property type="evidence" value="ECO:0007669"/>
    <property type="project" value="InterPro"/>
</dbReference>
<reference evidence="5" key="1">
    <citation type="submission" date="2019-08" db="EMBL/GenBank/DDBJ databases">
        <authorList>
            <person name="Kucharzyk K."/>
            <person name="Murdoch R.W."/>
            <person name="Higgins S."/>
            <person name="Loffler F."/>
        </authorList>
    </citation>
    <scope>NUCLEOTIDE SEQUENCE</scope>
</reference>
<dbReference type="PANTHER" id="PTHR11761">
    <property type="entry name" value="50S/60S RIBOSOMAL PROTEIN L14/L23"/>
    <property type="match status" value="1"/>
</dbReference>
<accession>A0A644W0Y4</accession>
<dbReference type="InterPro" id="IPR000218">
    <property type="entry name" value="Ribosomal_uL14"/>
</dbReference>
<dbReference type="EMBL" id="VSSQ01000543">
    <property type="protein sequence ID" value="MPL97166.1"/>
    <property type="molecule type" value="Genomic_DNA"/>
</dbReference>